<accession>Q3LW71</accession>
<evidence type="ECO:0000313" key="4">
    <source>
        <dbReference type="Proteomes" id="UP000243425"/>
    </source>
</evidence>
<gene>
    <name evidence="3" type="primary">rps3a</name>
</gene>
<dbReference type="GO" id="GO:0003735">
    <property type="term" value="F:structural constituent of ribosome"/>
    <property type="evidence" value="ECO:0007669"/>
    <property type="project" value="InterPro"/>
</dbReference>
<dbReference type="EMBL" id="DQ158857">
    <property type="protein sequence ID" value="ABA27295.1"/>
    <property type="molecule type" value="Genomic_DNA"/>
</dbReference>
<dbReference type="AlphaFoldDB" id="Q3LW71"/>
<evidence type="ECO:0000256" key="2">
    <source>
        <dbReference type="ARBA" id="ARBA00023274"/>
    </source>
</evidence>
<dbReference type="RefSeq" id="XP_001712907.1">
    <property type="nucleotide sequence ID" value="XM_001712855.1"/>
</dbReference>
<dbReference type="SMART" id="SM01397">
    <property type="entry name" value="Ribosomal_S3Ae"/>
    <property type="match status" value="1"/>
</dbReference>
<keyword evidence="1 3" id="KW-0689">Ribosomal protein</keyword>
<evidence type="ECO:0000313" key="3">
    <source>
        <dbReference type="EMBL" id="ABA27295.1"/>
    </source>
</evidence>
<evidence type="ECO:0000256" key="1">
    <source>
        <dbReference type="ARBA" id="ARBA00022980"/>
    </source>
</evidence>
<name>Q3LW71_BIGNA</name>
<keyword evidence="2" id="KW-0687">Ribonucleoprotein</keyword>
<proteinExistence type="predicted"/>
<protein>
    <submittedName>
        <fullName evidence="3">Ribosomal protein S3a</fullName>
    </submittedName>
</protein>
<geneLocation type="nucleomorph" evidence="3"/>
<dbReference type="Pfam" id="PF01015">
    <property type="entry name" value="Ribosomal_S3Ae"/>
    <property type="match status" value="1"/>
</dbReference>
<keyword evidence="3" id="KW-0542">Nucleomorph</keyword>
<dbReference type="GO" id="GO:1990904">
    <property type="term" value="C:ribonucleoprotein complex"/>
    <property type="evidence" value="ECO:0007669"/>
    <property type="project" value="UniProtKB-KW"/>
</dbReference>
<reference evidence="3 4" key="1">
    <citation type="journal article" date="2006" name="Proc. Natl. Acad. Sci. U.S.A.">
        <title>Complete nucleotide sequence of the chlorarachniophyte nucleomorph: nature's smallest nucleus.</title>
        <authorList>
            <person name="Gilson P.R."/>
            <person name="Su V."/>
            <person name="Slamovits C.H."/>
            <person name="Reith M.E."/>
            <person name="Keeling P.J."/>
            <person name="McFadden G.I."/>
        </authorList>
    </citation>
    <scope>NUCLEOTIDE SEQUENCE [LARGE SCALE GENOMIC DNA]</scope>
    <source>
        <strain evidence="4">CCMP621</strain>
    </source>
</reference>
<dbReference type="Proteomes" id="UP000243425">
    <property type="component" value="Nucleomorph 2"/>
</dbReference>
<dbReference type="GO" id="GO:0005840">
    <property type="term" value="C:ribosome"/>
    <property type="evidence" value="ECO:0007669"/>
    <property type="project" value="UniProtKB-KW"/>
</dbReference>
<sequence>MVQPKKKFSKQTKKINYLEKFKNTKEWKIVIAPKIFEYKIIGYIINNKYTNNSGRLKEISKRNLEVSLSELINDYSSYYKIIKLQPYTMNKMFIRTTFNGFRLSYDFIFSMVLKPTKLVEFSIKINTLKKKVVEIFVLYTITKNLHSNSITYGKRSRIRKINRESILCIKKMLENKPIDFIYKICCSDVIGNSIKRRSKRVIPIKNFIISRIKHK</sequence>
<dbReference type="GeneID" id="5788250"/>
<dbReference type="InterPro" id="IPR001593">
    <property type="entry name" value="Ribosomal_eS1"/>
</dbReference>
<organism evidence="3 4">
    <name type="scientific">Bigelowiella natans</name>
    <name type="common">Pedinomonas minutissima</name>
    <name type="synonym">Chlorarachnion sp. (strain CCMP621)</name>
    <dbReference type="NCBI Taxonomy" id="227086"/>
    <lineage>
        <taxon>Eukaryota</taxon>
        <taxon>Sar</taxon>
        <taxon>Rhizaria</taxon>
        <taxon>Cercozoa</taxon>
        <taxon>Chlorarachniophyceae</taxon>
        <taxon>Bigelowiella</taxon>
    </lineage>
</organism>
<dbReference type="GO" id="GO:0006412">
    <property type="term" value="P:translation"/>
    <property type="evidence" value="ECO:0007669"/>
    <property type="project" value="InterPro"/>
</dbReference>